<comment type="caution">
    <text evidence="1">The sequence shown here is derived from an EMBL/GenBank/DDBJ whole genome shotgun (WGS) entry which is preliminary data.</text>
</comment>
<evidence type="ECO:0000313" key="2">
    <source>
        <dbReference type="Proteomes" id="UP000295345"/>
    </source>
</evidence>
<name>A0A4R4TG56_9ACTN</name>
<dbReference type="AlphaFoldDB" id="A0A4R4TG56"/>
<dbReference type="EMBL" id="SMKI01000076">
    <property type="protein sequence ID" value="TDC76477.1"/>
    <property type="molecule type" value="Genomic_DNA"/>
</dbReference>
<gene>
    <name evidence="1" type="ORF">E1283_09770</name>
</gene>
<organism evidence="1 2">
    <name type="scientific">Streptomyces hainanensis</name>
    <dbReference type="NCBI Taxonomy" id="402648"/>
    <lineage>
        <taxon>Bacteria</taxon>
        <taxon>Bacillati</taxon>
        <taxon>Actinomycetota</taxon>
        <taxon>Actinomycetes</taxon>
        <taxon>Kitasatosporales</taxon>
        <taxon>Streptomycetaceae</taxon>
        <taxon>Streptomyces</taxon>
    </lineage>
</organism>
<keyword evidence="2" id="KW-1185">Reference proteome</keyword>
<protein>
    <submittedName>
        <fullName evidence="1">Uncharacterized protein</fullName>
    </submittedName>
</protein>
<sequence>MSDERMPSRVPSLHFTVSIDGTWRPDDGPPSQRHAPLSLAREHLREQAARALKRHSVLEITAAEDAVNAVIARPLSPEPGLTVHGTACLTVSETDIALAEEHLRRTRQEDLEREELHRRIAFLRAILSDPEQCTVWWIDQYADRLAELDQVKAAVAGITPPRDSARDTMRNEVARFVDQLLVEMRTPQQREVFLRALTRTLHALGSTDLQNAAARWMSTRPTEPGADTA</sequence>
<proteinExistence type="predicted"/>
<dbReference type="Proteomes" id="UP000295345">
    <property type="component" value="Unassembled WGS sequence"/>
</dbReference>
<reference evidence="1 2" key="1">
    <citation type="submission" date="2019-03" db="EMBL/GenBank/DDBJ databases">
        <title>Draft genome sequences of novel Actinobacteria.</title>
        <authorList>
            <person name="Sahin N."/>
            <person name="Ay H."/>
            <person name="Saygin H."/>
        </authorList>
    </citation>
    <scope>NUCLEOTIDE SEQUENCE [LARGE SCALE GENOMIC DNA]</scope>
    <source>
        <strain evidence="1 2">DSM 41900</strain>
    </source>
</reference>
<accession>A0A4R4TG56</accession>
<evidence type="ECO:0000313" key="1">
    <source>
        <dbReference type="EMBL" id="TDC76477.1"/>
    </source>
</evidence>
<dbReference type="OrthoDB" id="4155793at2"/>
<dbReference type="RefSeq" id="WP_132817543.1">
    <property type="nucleotide sequence ID" value="NZ_SMKI01000076.1"/>
</dbReference>